<comment type="caution">
    <text evidence="4">The sequence shown here is derived from an EMBL/GenBank/DDBJ whole genome shotgun (WGS) entry which is preliminary data.</text>
</comment>
<protein>
    <submittedName>
        <fullName evidence="4">Flagellar protein FlbB</fullName>
    </submittedName>
</protein>
<evidence type="ECO:0000256" key="1">
    <source>
        <dbReference type="SAM" id="Coils"/>
    </source>
</evidence>
<dbReference type="Proteomes" id="UP000249739">
    <property type="component" value="Unassembled WGS sequence"/>
</dbReference>
<keyword evidence="4" id="KW-0282">Flagellum</keyword>
<evidence type="ECO:0000256" key="2">
    <source>
        <dbReference type="SAM" id="MobiDB-lite"/>
    </source>
</evidence>
<sequence>MNDFFASAFKKLRLLPLLVIVASLAFMVRAGDTFFQIKNMGSAHAQEETKAKVVEAEDAQPPSEELKDAKTDSAPKLENPTDKPAIKGEKVVSSSKDWQDSDSDFDDSTIRKEVYDDFMERRQMIEQKEKQLDQREALMKAGTEEVNKKVEELTAIRNEIQSLLKKQNAEEEANTAKLVKIYEGMKPKDAAKIFNQLDMDVLLSVVTKMSERKVSPIVALMDPQKARSLTLFLSEQNKLPGTGSTTAGFGNPNAPPALPESAIR</sequence>
<proteinExistence type="predicted"/>
<dbReference type="Pfam" id="PF03448">
    <property type="entry name" value="MgtE_N"/>
    <property type="match status" value="1"/>
</dbReference>
<feature type="region of interest" description="Disordered" evidence="2">
    <location>
        <begin position="240"/>
        <end position="264"/>
    </location>
</feature>
<gene>
    <name evidence="4" type="ORF">DI586_10935</name>
</gene>
<feature type="region of interest" description="Disordered" evidence="2">
    <location>
        <begin position="48"/>
        <end position="106"/>
    </location>
</feature>
<dbReference type="SUPFAM" id="SSF158791">
    <property type="entry name" value="MgtE N-terminal domain-like"/>
    <property type="match status" value="1"/>
</dbReference>
<name>A0A2W5FEZ8_9BACT</name>
<dbReference type="InterPro" id="IPR006668">
    <property type="entry name" value="Mg_transptr_MgtE_intracell_dom"/>
</dbReference>
<keyword evidence="1" id="KW-0175">Coiled coil</keyword>
<keyword evidence="4" id="KW-0969">Cilium</keyword>
<keyword evidence="4" id="KW-0966">Cell projection</keyword>
<dbReference type="EMBL" id="QFOT01000177">
    <property type="protein sequence ID" value="PZP53523.1"/>
    <property type="molecule type" value="Genomic_DNA"/>
</dbReference>
<dbReference type="AlphaFoldDB" id="A0A2W5FEZ8"/>
<feature type="coiled-coil region" evidence="1">
    <location>
        <begin position="125"/>
        <end position="173"/>
    </location>
</feature>
<evidence type="ECO:0000313" key="5">
    <source>
        <dbReference type="Proteomes" id="UP000249739"/>
    </source>
</evidence>
<evidence type="ECO:0000313" key="4">
    <source>
        <dbReference type="EMBL" id="PZP53523.1"/>
    </source>
</evidence>
<reference evidence="4 5" key="1">
    <citation type="submission" date="2017-08" db="EMBL/GenBank/DDBJ databases">
        <title>Infants hospitalized years apart are colonized by the same room-sourced microbial strains.</title>
        <authorList>
            <person name="Brooks B."/>
            <person name="Olm M.R."/>
            <person name="Firek B.A."/>
            <person name="Baker R."/>
            <person name="Thomas B.C."/>
            <person name="Morowitz M.J."/>
            <person name="Banfield J.F."/>
        </authorList>
    </citation>
    <scope>NUCLEOTIDE SEQUENCE [LARGE SCALE GENOMIC DNA]</scope>
    <source>
        <strain evidence="4">S2_006_000_R2_64</strain>
    </source>
</reference>
<organism evidence="4 5">
    <name type="scientific">Micavibrio aeruginosavorus</name>
    <dbReference type="NCBI Taxonomy" id="349221"/>
    <lineage>
        <taxon>Bacteria</taxon>
        <taxon>Pseudomonadati</taxon>
        <taxon>Bdellovibrionota</taxon>
        <taxon>Bdellovibrionia</taxon>
        <taxon>Bdellovibrionales</taxon>
        <taxon>Pseudobdellovibrionaceae</taxon>
        <taxon>Micavibrio</taxon>
    </lineage>
</organism>
<accession>A0A2W5FEZ8</accession>
<feature type="compositionally biased region" description="Basic and acidic residues" evidence="2">
    <location>
        <begin position="64"/>
        <end position="90"/>
    </location>
</feature>
<feature type="domain" description="Magnesium transporter MgtE intracellular" evidence="3">
    <location>
        <begin position="172"/>
        <end position="233"/>
    </location>
</feature>
<evidence type="ECO:0000259" key="3">
    <source>
        <dbReference type="Pfam" id="PF03448"/>
    </source>
</evidence>